<dbReference type="Pfam" id="PF00669">
    <property type="entry name" value="Flagellin_N"/>
    <property type="match status" value="1"/>
</dbReference>
<dbReference type="InterPro" id="IPR046358">
    <property type="entry name" value="Flagellin_C"/>
</dbReference>
<proteinExistence type="inferred from homology"/>
<dbReference type="RefSeq" id="WP_008870555.1">
    <property type="nucleotide sequence ID" value="NZ_ACJN02000003.1"/>
</dbReference>
<keyword evidence="6" id="KW-0282">Flagellum</keyword>
<keyword evidence="6" id="KW-0966">Cell projection</keyword>
<dbReference type="EMBL" id="ACJN02000003">
    <property type="protein sequence ID" value="EFI33197.1"/>
    <property type="molecule type" value="Genomic_DNA"/>
</dbReference>
<dbReference type="InterPro" id="IPR001492">
    <property type="entry name" value="Flagellin"/>
</dbReference>
<dbReference type="NCBIfam" id="TIGR02550">
    <property type="entry name" value="flagell_flgL"/>
    <property type="match status" value="1"/>
</dbReference>
<evidence type="ECO:0000256" key="3">
    <source>
        <dbReference type="ARBA" id="ARBA00023143"/>
    </source>
</evidence>
<sequence length="645" mass="72060">MRVSHSMMYDNFMQNMNRSTTELMELNKQASSQKKVNKPSDDPVGMSRILGYRDSISALDQYQSNVDTAKGWLNLADETLMQASNLLIRAKELAEQGATGTLSPEQREILAGEVEQVFDQMLNLANTRYEGKSIFAGHKTDGSAFEKLEKGSVESNQDQLPDKLEVADDDTGSFVSGHLNEGVKVTFSKDEEYTLDPDKIVSEKGTDSERAKLEIDLGYPPPAGFKINELNLVDEDGSGINLEDSGFDSIHALVAALSGNDYIHDVEYIDSGEDKGKLIIYGDSGEEINVSGDFTLTEVTYQLETMDGKQISEDPQRLQWDEDRDAYKIQFSMEDDEENEEDQEQITIRFDPDFDPLDSGQISFDEDDDPKLWFMPTRPAVEYKGDDEDTNNFSVYAEKLEKDDVEVFGSFDKNVNLRIDKKIDEDGNVEGEDADYSGGDLARIEYSYSLDGGSTWNEGNTTTNNRFMVPGGRVEVEDDLDRLSTGDQINIRPHKASINFEISAGDNIQVNGIGKDIFGGIYKNSDGEYVKDPEGPENVFETLGELIGYLENDDEEGIQRSLANIDDTLKHISSELASVGARENRLDVASTVLSGLEHNEKERLSKIEDVDVAELMSRLMNQQMTYEAVLRSSSMIMQMSLVNHL</sequence>
<comment type="caution">
    <text evidence="6">The sequence shown here is derived from an EMBL/GenBank/DDBJ whole genome shotgun (WGS) entry which is preliminary data.</text>
</comment>
<dbReference type="eggNOG" id="COG1344">
    <property type="taxonomic scope" value="Bacteria"/>
</dbReference>
<dbReference type="OrthoDB" id="9758307at2"/>
<dbReference type="Pfam" id="PF00700">
    <property type="entry name" value="Flagellin_C"/>
    <property type="match status" value="1"/>
</dbReference>
<feature type="domain" description="Flagellin N-terminal" evidence="4">
    <location>
        <begin position="3"/>
        <end position="140"/>
    </location>
</feature>
<dbReference type="GO" id="GO:0009424">
    <property type="term" value="C:bacterial-type flagellum hook"/>
    <property type="evidence" value="ECO:0007669"/>
    <property type="project" value="InterPro"/>
</dbReference>
<feature type="domain" description="Flagellin C-terminal" evidence="5">
    <location>
        <begin position="563"/>
        <end position="644"/>
    </location>
</feature>
<evidence type="ECO:0000256" key="1">
    <source>
        <dbReference type="ARBA" id="ARBA00004365"/>
    </source>
</evidence>
<dbReference type="InterPro" id="IPR013384">
    <property type="entry name" value="Flagell_FlgL"/>
</dbReference>
<protein>
    <submittedName>
        <fullName evidence="6">Flagellar hook-associated protein 3</fullName>
    </submittedName>
</protein>
<dbReference type="Proteomes" id="UP000005496">
    <property type="component" value="Unassembled WGS sequence"/>
</dbReference>
<evidence type="ECO:0000313" key="6">
    <source>
        <dbReference type="EMBL" id="EFI33197.1"/>
    </source>
</evidence>
<reference evidence="6" key="1">
    <citation type="submission" date="2010-05" db="EMBL/GenBank/DDBJ databases">
        <title>The draft genome of Desulfonatronospira thiodismutans ASO3-1.</title>
        <authorList>
            <consortium name="US DOE Joint Genome Institute (JGI-PGF)"/>
            <person name="Lucas S."/>
            <person name="Copeland A."/>
            <person name="Lapidus A."/>
            <person name="Cheng J.-F."/>
            <person name="Bruce D."/>
            <person name="Goodwin L."/>
            <person name="Pitluck S."/>
            <person name="Chertkov O."/>
            <person name="Brettin T."/>
            <person name="Detter J.C."/>
            <person name="Han C."/>
            <person name="Land M.L."/>
            <person name="Hauser L."/>
            <person name="Kyrpides N."/>
            <person name="Mikhailova N."/>
            <person name="Muyzer G."/>
            <person name="Woyke T."/>
        </authorList>
    </citation>
    <scope>NUCLEOTIDE SEQUENCE [LARGE SCALE GENOMIC DNA]</scope>
    <source>
        <strain evidence="6">ASO3-1</strain>
    </source>
</reference>
<evidence type="ECO:0000259" key="5">
    <source>
        <dbReference type="Pfam" id="PF00700"/>
    </source>
</evidence>
<dbReference type="GO" id="GO:0005198">
    <property type="term" value="F:structural molecule activity"/>
    <property type="evidence" value="ECO:0007669"/>
    <property type="project" value="InterPro"/>
</dbReference>
<dbReference type="PANTHER" id="PTHR42792:SF1">
    <property type="entry name" value="FLAGELLAR HOOK-ASSOCIATED PROTEIN 3"/>
    <property type="match status" value="1"/>
</dbReference>
<comment type="similarity">
    <text evidence="2">Belongs to the bacterial flagellin family.</text>
</comment>
<keyword evidence="7" id="KW-1185">Reference proteome</keyword>
<evidence type="ECO:0000256" key="2">
    <source>
        <dbReference type="ARBA" id="ARBA00005709"/>
    </source>
</evidence>
<dbReference type="SUPFAM" id="SSF64518">
    <property type="entry name" value="Phase 1 flagellin"/>
    <property type="match status" value="1"/>
</dbReference>
<dbReference type="PANTHER" id="PTHR42792">
    <property type="entry name" value="FLAGELLIN"/>
    <property type="match status" value="1"/>
</dbReference>
<gene>
    <name evidence="6" type="ORF">Dthio_PD0523</name>
</gene>
<dbReference type="Gene3D" id="1.20.1330.10">
    <property type="entry name" value="f41 fragment of flagellin, N-terminal domain"/>
    <property type="match status" value="2"/>
</dbReference>
<dbReference type="AlphaFoldDB" id="D6SR81"/>
<keyword evidence="6" id="KW-0969">Cilium</keyword>
<evidence type="ECO:0000259" key="4">
    <source>
        <dbReference type="Pfam" id="PF00669"/>
    </source>
</evidence>
<organism evidence="6 7">
    <name type="scientific">Desulfonatronospira thiodismutans ASO3-1</name>
    <dbReference type="NCBI Taxonomy" id="555779"/>
    <lineage>
        <taxon>Bacteria</taxon>
        <taxon>Pseudomonadati</taxon>
        <taxon>Thermodesulfobacteriota</taxon>
        <taxon>Desulfovibrionia</taxon>
        <taxon>Desulfovibrionales</taxon>
        <taxon>Desulfonatronovibrionaceae</taxon>
        <taxon>Desulfonatronospira</taxon>
    </lineage>
</organism>
<keyword evidence="3" id="KW-0975">Bacterial flagellum</keyword>
<comment type="subcellular location">
    <subcellularLocation>
        <location evidence="1">Bacterial flagellum</location>
    </subcellularLocation>
</comment>
<evidence type="ECO:0000313" key="7">
    <source>
        <dbReference type="Proteomes" id="UP000005496"/>
    </source>
</evidence>
<dbReference type="GO" id="GO:0071973">
    <property type="term" value="P:bacterial-type flagellum-dependent cell motility"/>
    <property type="evidence" value="ECO:0007669"/>
    <property type="project" value="InterPro"/>
</dbReference>
<accession>D6SR81</accession>
<dbReference type="InterPro" id="IPR001029">
    <property type="entry name" value="Flagellin_N"/>
</dbReference>
<name>D6SR81_9BACT</name>